<evidence type="ECO:0000313" key="2">
    <source>
        <dbReference type="Proteomes" id="UP000033566"/>
    </source>
</evidence>
<dbReference type="KEGG" id="ccj:UL81_06970"/>
<protein>
    <submittedName>
        <fullName evidence="1">Uncharacterized protein</fullName>
    </submittedName>
</protein>
<reference evidence="1 2" key="1">
    <citation type="journal article" date="2015" name="Genome Announc.">
        <title>Complete Genome Sequence of Corynebacterium camporealensis DSM 44610, Isolated from the Milk of a Manchega Sheep with Subclinical Mastitis.</title>
        <authorList>
            <person name="Ruckert C."/>
            <person name="Albersmeier A."/>
            <person name="Winkler A."/>
            <person name="Tauch A."/>
        </authorList>
    </citation>
    <scope>NUCLEOTIDE SEQUENCE [LARGE SCALE GENOMIC DNA]</scope>
    <source>
        <strain evidence="1 2">DSM 44610</strain>
    </source>
</reference>
<accession>A0A0F6QX67</accession>
<dbReference type="AlphaFoldDB" id="A0A0F6QX67"/>
<dbReference type="RefSeq" id="WP_046453420.1">
    <property type="nucleotide sequence ID" value="NZ_CP011311.1"/>
</dbReference>
<dbReference type="HOGENOM" id="CLU_093414_0_0_11"/>
<name>A0A0F6QX67_9CORY</name>
<sequence>MTTNATDAASTAAALKEHAEMQALGLNFERWQEAVEAAISTDRLSVTGEVRGGQLIEFADPAGALLHILAVEPFSTYVGFNGVTQGFAHVSMVNDVLAHLDIVDPFGNSIAQATANLAQGPLLAEEGTQPWQQIGITALGLAVKGYDNADAYEEQEGEYPATFHSEGADIVNSGSGAAAPGPGCTFAARVMEAEWRTTELTGEKFMHLVMDGVFPFDLCLPASFGDLPAKDSILAGTALVTASVELPTGGCGSGGGCSCGSGGCAGH</sequence>
<dbReference type="OrthoDB" id="4420183at2"/>
<keyword evidence="2" id="KW-1185">Reference proteome</keyword>
<gene>
    <name evidence="1" type="ORF">UL81_06970</name>
</gene>
<dbReference type="EMBL" id="CP011311">
    <property type="protein sequence ID" value="AKE39350.1"/>
    <property type="molecule type" value="Genomic_DNA"/>
</dbReference>
<dbReference type="Proteomes" id="UP000033566">
    <property type="component" value="Chromosome"/>
</dbReference>
<dbReference type="PATRIC" id="fig|161896.4.peg.1362"/>
<proteinExistence type="predicted"/>
<evidence type="ECO:0000313" key="1">
    <source>
        <dbReference type="EMBL" id="AKE39350.1"/>
    </source>
</evidence>
<organism evidence="1 2">
    <name type="scientific">Corynebacterium camporealensis</name>
    <dbReference type="NCBI Taxonomy" id="161896"/>
    <lineage>
        <taxon>Bacteria</taxon>
        <taxon>Bacillati</taxon>
        <taxon>Actinomycetota</taxon>
        <taxon>Actinomycetes</taxon>
        <taxon>Mycobacteriales</taxon>
        <taxon>Corynebacteriaceae</taxon>
        <taxon>Corynebacterium</taxon>
    </lineage>
</organism>